<evidence type="ECO:0000256" key="1">
    <source>
        <dbReference type="ARBA" id="ARBA00009986"/>
    </source>
</evidence>
<dbReference type="InterPro" id="IPR016160">
    <property type="entry name" value="Ald_DH_CS_CYS"/>
</dbReference>
<gene>
    <name evidence="4" type="ORF">DFR70_105100</name>
</gene>
<feature type="domain" description="Aldehyde dehydrogenase" evidence="3">
    <location>
        <begin position="34"/>
        <end position="492"/>
    </location>
</feature>
<name>A0A318K0W3_9NOCA</name>
<dbReference type="Pfam" id="PF00171">
    <property type="entry name" value="Aldedh"/>
    <property type="match status" value="1"/>
</dbReference>
<dbReference type="InterPro" id="IPR015590">
    <property type="entry name" value="Aldehyde_DH_dom"/>
</dbReference>
<dbReference type="EMBL" id="QJKF01000005">
    <property type="protein sequence ID" value="PXX63918.1"/>
    <property type="molecule type" value="Genomic_DNA"/>
</dbReference>
<keyword evidence="2" id="KW-0560">Oxidoreductase</keyword>
<dbReference type="Gene3D" id="3.40.309.10">
    <property type="entry name" value="Aldehyde Dehydrogenase, Chain A, domain 2"/>
    <property type="match status" value="1"/>
</dbReference>
<reference evidence="4 5" key="1">
    <citation type="submission" date="2018-05" db="EMBL/GenBank/DDBJ databases">
        <title>Genomic Encyclopedia of Type Strains, Phase IV (KMG-IV): sequencing the most valuable type-strain genomes for metagenomic binning, comparative biology and taxonomic classification.</title>
        <authorList>
            <person name="Goeker M."/>
        </authorList>
    </citation>
    <scope>NUCLEOTIDE SEQUENCE [LARGE SCALE GENOMIC DNA]</scope>
    <source>
        <strain evidence="4 5">DSM 44704</strain>
    </source>
</reference>
<dbReference type="OrthoDB" id="6882680at2"/>
<protein>
    <submittedName>
        <fullName evidence="4">Gamma-glutamyl-gamma-aminobutyraldehyde dehydrogenase</fullName>
    </submittedName>
</protein>
<keyword evidence="5" id="KW-1185">Reference proteome</keyword>
<evidence type="ECO:0000313" key="5">
    <source>
        <dbReference type="Proteomes" id="UP000247569"/>
    </source>
</evidence>
<dbReference type="InterPro" id="IPR016162">
    <property type="entry name" value="Ald_DH_N"/>
</dbReference>
<evidence type="ECO:0000256" key="2">
    <source>
        <dbReference type="ARBA" id="ARBA00023002"/>
    </source>
</evidence>
<comment type="similarity">
    <text evidence="1">Belongs to the aldehyde dehydrogenase family.</text>
</comment>
<dbReference type="Gene3D" id="3.40.605.10">
    <property type="entry name" value="Aldehyde Dehydrogenase, Chain A, domain 1"/>
    <property type="match status" value="1"/>
</dbReference>
<sequence>MTHSGNTIDWQVMADKIVPDARALMHGKRIDDCADTFDLLSPRDGTLLCTVPSCGQAEVDDAVAHARAEQRLGCWPRLTPRKRGEALGAWADAIEAERLDLALLVSLETGKPIRDAVEIDLRGVVRAIRWYAELADKLHGDHPAVGANDVALVSREPVGVVGILLPWNFPLALIGYDVAPALMLGNSVVVKPSERAPLSVLRCCELAVEAGVSRDALSVVPGVGRETGQAIGRHADIDSVAVTGAAATGRAIIRASGESNGKRVWPELGGKSAAVVFKDVRDIDAAAHAVAWGAYFNQGEMCTGCARVLVEREVYAEFLDAVSAEIDQLRVGDPLDWATSVGALTTDRQLRDAQLATEEAVLGGGRVLRGGMSVAPVAGGRYFAPTLLADAPESSRIFTDEVFAPVAAARPFDDVDDALRVAFSSGYGMGISVWTSSIDTAFRVTRAAKAGIAWINCFEGDDLTVPAGGVGRSGFGRTKGTAVLDKYSDVKTTWVHLGDE</sequence>
<dbReference type="PROSITE" id="PS00070">
    <property type="entry name" value="ALDEHYDE_DEHYDR_CYS"/>
    <property type="match status" value="1"/>
</dbReference>
<dbReference type="Proteomes" id="UP000247569">
    <property type="component" value="Unassembled WGS sequence"/>
</dbReference>
<dbReference type="RefSeq" id="WP_040737234.1">
    <property type="nucleotide sequence ID" value="NZ_QJKF01000005.1"/>
</dbReference>
<organism evidence="4 5">
    <name type="scientific">Nocardia tenerifensis</name>
    <dbReference type="NCBI Taxonomy" id="228006"/>
    <lineage>
        <taxon>Bacteria</taxon>
        <taxon>Bacillati</taxon>
        <taxon>Actinomycetota</taxon>
        <taxon>Actinomycetes</taxon>
        <taxon>Mycobacteriales</taxon>
        <taxon>Nocardiaceae</taxon>
        <taxon>Nocardia</taxon>
    </lineage>
</organism>
<dbReference type="GO" id="GO:0016620">
    <property type="term" value="F:oxidoreductase activity, acting on the aldehyde or oxo group of donors, NAD or NADP as acceptor"/>
    <property type="evidence" value="ECO:0007669"/>
    <property type="project" value="InterPro"/>
</dbReference>
<comment type="caution">
    <text evidence="4">The sequence shown here is derived from an EMBL/GenBank/DDBJ whole genome shotgun (WGS) entry which is preliminary data.</text>
</comment>
<dbReference type="InterPro" id="IPR016163">
    <property type="entry name" value="Ald_DH_C"/>
</dbReference>
<dbReference type="InterPro" id="IPR016161">
    <property type="entry name" value="Ald_DH/histidinol_DH"/>
</dbReference>
<evidence type="ECO:0000313" key="4">
    <source>
        <dbReference type="EMBL" id="PXX63918.1"/>
    </source>
</evidence>
<dbReference type="PANTHER" id="PTHR11699">
    <property type="entry name" value="ALDEHYDE DEHYDROGENASE-RELATED"/>
    <property type="match status" value="1"/>
</dbReference>
<evidence type="ECO:0000259" key="3">
    <source>
        <dbReference type="Pfam" id="PF00171"/>
    </source>
</evidence>
<proteinExistence type="inferred from homology"/>
<dbReference type="SUPFAM" id="SSF53720">
    <property type="entry name" value="ALDH-like"/>
    <property type="match status" value="1"/>
</dbReference>
<dbReference type="AlphaFoldDB" id="A0A318K0W3"/>
<accession>A0A318K0W3</accession>
<dbReference type="FunFam" id="3.40.605.10:FF:000007">
    <property type="entry name" value="NAD/NADP-dependent betaine aldehyde dehydrogenase"/>
    <property type="match status" value="1"/>
</dbReference>